<dbReference type="RefSeq" id="WP_186941716.1">
    <property type="nucleotide sequence ID" value="NZ_JACOGA010000007.1"/>
</dbReference>
<evidence type="ECO:0000313" key="2">
    <source>
        <dbReference type="Proteomes" id="UP000624279"/>
    </source>
</evidence>
<sequence length="203" mass="23400">MKWNLLKNMMKRTPLVGDTRFSLNSIFVCFVMLSLSSYAQTLQKIDSSKAVGADAKLSEIEQRQKLEQSYRSCPSGYHNGPRLGRVRYTKDPWIWVVTPEFAAKYCMPEAFIDPELKGVEAVAVKVREEQDEEICGWGDRVEVCNKARSLRFEIYVKGEVKLPKENDLSYYMPAILPSRFLVSNSQHDLEKIREKINKIQNLA</sequence>
<dbReference type="EMBL" id="JACOGA010000007">
    <property type="protein sequence ID" value="MBC3873678.1"/>
    <property type="molecule type" value="Genomic_DNA"/>
</dbReference>
<dbReference type="Proteomes" id="UP000624279">
    <property type="component" value="Unassembled WGS sequence"/>
</dbReference>
<gene>
    <name evidence="1" type="ORF">H8K55_08765</name>
</gene>
<comment type="caution">
    <text evidence="1">The sequence shown here is derived from an EMBL/GenBank/DDBJ whole genome shotgun (WGS) entry which is preliminary data.</text>
</comment>
<reference evidence="1 2" key="1">
    <citation type="submission" date="2020-08" db="EMBL/GenBank/DDBJ databases">
        <title>Novel species isolated from subtropical streams in China.</title>
        <authorList>
            <person name="Lu H."/>
        </authorList>
    </citation>
    <scope>NUCLEOTIDE SEQUENCE [LARGE SCALE GENOMIC DNA]</scope>
    <source>
        <strain evidence="1 2">LX15W</strain>
    </source>
</reference>
<proteinExistence type="predicted"/>
<accession>A0ABR6YAK4</accession>
<organism evidence="1 2">
    <name type="scientific">Undibacterium flavidum</name>
    <dbReference type="NCBI Taxonomy" id="2762297"/>
    <lineage>
        <taxon>Bacteria</taxon>
        <taxon>Pseudomonadati</taxon>
        <taxon>Pseudomonadota</taxon>
        <taxon>Betaproteobacteria</taxon>
        <taxon>Burkholderiales</taxon>
        <taxon>Oxalobacteraceae</taxon>
        <taxon>Undibacterium</taxon>
    </lineage>
</organism>
<keyword evidence="2" id="KW-1185">Reference proteome</keyword>
<protein>
    <submittedName>
        <fullName evidence="1">Uncharacterized protein</fullName>
    </submittedName>
</protein>
<evidence type="ECO:0000313" key="1">
    <source>
        <dbReference type="EMBL" id="MBC3873678.1"/>
    </source>
</evidence>
<name>A0ABR6YAK4_9BURK</name>